<dbReference type="CDD" id="cd00093">
    <property type="entry name" value="HTH_XRE"/>
    <property type="match status" value="1"/>
</dbReference>
<evidence type="ECO:0000313" key="2">
    <source>
        <dbReference type="EMBL" id="NBC69404.1"/>
    </source>
</evidence>
<dbReference type="InterPro" id="IPR001387">
    <property type="entry name" value="Cro/C1-type_HTH"/>
</dbReference>
<dbReference type="Pfam" id="PF13560">
    <property type="entry name" value="HTH_31"/>
    <property type="match status" value="1"/>
</dbReference>
<name>A0A7X4YPW4_9BACL</name>
<protein>
    <submittedName>
        <fullName evidence="2">Helix-turn-helix domain-containing protein</fullName>
    </submittedName>
</protein>
<organism evidence="2 3">
    <name type="scientific">Paenibacillus sacheonensis</name>
    <dbReference type="NCBI Taxonomy" id="742054"/>
    <lineage>
        <taxon>Bacteria</taxon>
        <taxon>Bacillati</taxon>
        <taxon>Bacillota</taxon>
        <taxon>Bacilli</taxon>
        <taxon>Bacillales</taxon>
        <taxon>Paenibacillaceae</taxon>
        <taxon>Paenibacillus</taxon>
    </lineage>
</organism>
<dbReference type="Proteomes" id="UP000558113">
    <property type="component" value="Unassembled WGS sequence"/>
</dbReference>
<accession>A0A7X4YPW4</accession>
<dbReference type="PANTHER" id="PTHR35010">
    <property type="entry name" value="BLL4672 PROTEIN-RELATED"/>
    <property type="match status" value="1"/>
</dbReference>
<dbReference type="InterPro" id="IPR010982">
    <property type="entry name" value="Lambda_DNA-bd_dom_sf"/>
</dbReference>
<feature type="domain" description="HTH cro/C1-type" evidence="1">
    <location>
        <begin position="15"/>
        <end position="87"/>
    </location>
</feature>
<comment type="caution">
    <text evidence="2">The sequence shown here is derived from an EMBL/GenBank/DDBJ whole genome shotgun (WGS) entry which is preliminary data.</text>
</comment>
<dbReference type="AlphaFoldDB" id="A0A7X4YPW4"/>
<dbReference type="GO" id="GO:0003677">
    <property type="term" value="F:DNA binding"/>
    <property type="evidence" value="ECO:0007669"/>
    <property type="project" value="InterPro"/>
</dbReference>
<reference evidence="2 3" key="1">
    <citation type="submission" date="2020-01" db="EMBL/GenBank/DDBJ databases">
        <title>Paenibacillus soybeanensis sp. nov. isolated from the nodules of soybean (Glycine max(L.) Merr).</title>
        <authorList>
            <person name="Wang H."/>
        </authorList>
    </citation>
    <scope>NUCLEOTIDE SEQUENCE [LARGE SCALE GENOMIC DNA]</scope>
    <source>
        <strain evidence="2 3">DSM 23054</strain>
    </source>
</reference>
<keyword evidence="3" id="KW-1185">Reference proteome</keyword>
<sequence>MEPSGQERRQELAQFLRTRRARLQPEQAGLSSGGRRRTPGLRRAEVALLAGVSADWYTWLEQARNIQVSAQVLDSLAAALQLNGDERKHLYLLALQQLPAEQPPASVGIGSVLTQFLELQGTSPAYVMDPKLNVVGWNKAAALIYGDYASMSERERNSLWRTFTSPYVRRMLQHHWESHARHRLATFRSHYANDPGDSWWMSIIAELNTASPEFRAWWPQHDVLSGPEGKKINHHPIAGRLVFDQLSFVVTDAPHLTMTINVPDRDTDTASRVEKLLSGSLQPEERLQPGER</sequence>
<evidence type="ECO:0000259" key="1">
    <source>
        <dbReference type="SMART" id="SM00530"/>
    </source>
</evidence>
<dbReference type="OrthoDB" id="5346389at2"/>
<dbReference type="InterPro" id="IPR041413">
    <property type="entry name" value="MLTR_LBD"/>
</dbReference>
<dbReference type="SMART" id="SM00530">
    <property type="entry name" value="HTH_XRE"/>
    <property type="match status" value="1"/>
</dbReference>
<dbReference type="Gene3D" id="1.10.260.40">
    <property type="entry name" value="lambda repressor-like DNA-binding domains"/>
    <property type="match status" value="1"/>
</dbReference>
<dbReference type="Pfam" id="PF17765">
    <property type="entry name" value="MLTR_LBD"/>
    <property type="match status" value="1"/>
</dbReference>
<gene>
    <name evidence="2" type="ORF">GT003_10410</name>
</gene>
<dbReference type="Gene3D" id="3.30.450.180">
    <property type="match status" value="1"/>
</dbReference>
<proteinExistence type="predicted"/>
<evidence type="ECO:0000313" key="3">
    <source>
        <dbReference type="Proteomes" id="UP000558113"/>
    </source>
</evidence>
<dbReference type="RefSeq" id="WP_161697171.1">
    <property type="nucleotide sequence ID" value="NZ_JAAAMU010000004.1"/>
</dbReference>
<dbReference type="EMBL" id="JAAAMU010000004">
    <property type="protein sequence ID" value="NBC69404.1"/>
    <property type="molecule type" value="Genomic_DNA"/>
</dbReference>